<keyword evidence="5" id="KW-0812">Transmembrane</keyword>
<evidence type="ECO:0000256" key="8">
    <source>
        <dbReference type="SAM" id="SignalP"/>
    </source>
</evidence>
<dbReference type="InterPro" id="IPR003423">
    <property type="entry name" value="OMP_efflux"/>
</dbReference>
<dbReference type="GO" id="GO:1990281">
    <property type="term" value="C:efflux pump complex"/>
    <property type="evidence" value="ECO:0007669"/>
    <property type="project" value="TreeGrafter"/>
</dbReference>
<evidence type="ECO:0000256" key="6">
    <source>
        <dbReference type="ARBA" id="ARBA00023136"/>
    </source>
</evidence>
<keyword evidence="4" id="KW-1134">Transmembrane beta strand</keyword>
<evidence type="ECO:0000256" key="5">
    <source>
        <dbReference type="ARBA" id="ARBA00022692"/>
    </source>
</evidence>
<name>A0A023BR82_9FLAO</name>
<dbReference type="STRING" id="1317122.ATO12_23845"/>
<keyword evidence="6" id="KW-0472">Membrane</keyword>
<evidence type="ECO:0000256" key="7">
    <source>
        <dbReference type="ARBA" id="ARBA00023237"/>
    </source>
</evidence>
<evidence type="ECO:0000256" key="4">
    <source>
        <dbReference type="ARBA" id="ARBA00022452"/>
    </source>
</evidence>
<accession>A0A023BR82</accession>
<evidence type="ECO:0000313" key="10">
    <source>
        <dbReference type="Proteomes" id="UP000023541"/>
    </source>
</evidence>
<proteinExistence type="inferred from homology"/>
<dbReference type="PANTHER" id="PTHR30026:SF20">
    <property type="entry name" value="OUTER MEMBRANE PROTEIN TOLC"/>
    <property type="match status" value="1"/>
</dbReference>
<protein>
    <submittedName>
        <fullName evidence="9">Transporter</fullName>
    </submittedName>
</protein>
<reference evidence="9 10" key="1">
    <citation type="submission" date="2014-04" db="EMBL/GenBank/DDBJ databases">
        <title>Aquimarina sp. 22II-S11-z7 Genome Sequencing.</title>
        <authorList>
            <person name="Lai Q."/>
        </authorList>
    </citation>
    <scope>NUCLEOTIDE SEQUENCE [LARGE SCALE GENOMIC DNA]</scope>
    <source>
        <strain evidence="9 10">22II-S11-z7</strain>
    </source>
</reference>
<dbReference type="GO" id="GO:0015288">
    <property type="term" value="F:porin activity"/>
    <property type="evidence" value="ECO:0007669"/>
    <property type="project" value="TreeGrafter"/>
</dbReference>
<dbReference type="Pfam" id="PF02321">
    <property type="entry name" value="OEP"/>
    <property type="match status" value="2"/>
</dbReference>
<feature type="signal peptide" evidence="8">
    <location>
        <begin position="1"/>
        <end position="22"/>
    </location>
</feature>
<dbReference type="GO" id="GO:0015562">
    <property type="term" value="F:efflux transmembrane transporter activity"/>
    <property type="evidence" value="ECO:0007669"/>
    <property type="project" value="InterPro"/>
</dbReference>
<keyword evidence="3" id="KW-0813">Transport</keyword>
<comment type="subcellular location">
    <subcellularLocation>
        <location evidence="1">Cell outer membrane</location>
    </subcellularLocation>
</comment>
<keyword evidence="8" id="KW-0732">Signal</keyword>
<dbReference type="eggNOG" id="COG1538">
    <property type="taxonomic scope" value="Bacteria"/>
</dbReference>
<dbReference type="Proteomes" id="UP000023541">
    <property type="component" value="Unassembled WGS sequence"/>
</dbReference>
<dbReference type="OrthoDB" id="9811587at2"/>
<sequence>MVNFKNKILFLLLILISNTMYSQESWSLDDCVAYAVGHNLQLKDFKYNQDANKETYRQSVRNLLPNINAFSDYNIRYGRSVDPNNNNIVNTDFFSNNYRLNAEIDLFRGFQKINTIKASKFLHKAANEEVLHQKYLLAFRVMSAFYDIQFMEGLLTISKEQEEVSDTNYTLVKRQVELGQKAKADLYEAESALLADQLLVTQNENNVAAAKLKLIQEMNLEDVTTISIQSSPIEADDNVDVFRVNRDSIYNKATTFVPIIKAQELKAKAAKKQLAIARGGLYPSLSFFAGYQTGYFETNVNENTGRVISFNNQIKDNVSKYVGVSLNIPISNGWSNRSRVKQQKVEMMRADNNFDIQKQELFKLIQQLVQEGDALRTEYRQSSQKMNAQVLSFKIAQKRYEKGLISAIELNQSKNLLANSQNENLQVQLRLKVNESTLDFYNGLPVFNINRAQ</sequence>
<dbReference type="Gene3D" id="1.20.1600.10">
    <property type="entry name" value="Outer membrane efflux proteins (OEP)"/>
    <property type="match status" value="1"/>
</dbReference>
<evidence type="ECO:0000313" key="9">
    <source>
        <dbReference type="EMBL" id="EZH72484.1"/>
    </source>
</evidence>
<dbReference type="PANTHER" id="PTHR30026">
    <property type="entry name" value="OUTER MEMBRANE PROTEIN TOLC"/>
    <property type="match status" value="1"/>
</dbReference>
<keyword evidence="7" id="KW-0998">Cell outer membrane</keyword>
<evidence type="ECO:0000256" key="2">
    <source>
        <dbReference type="ARBA" id="ARBA00007613"/>
    </source>
</evidence>
<dbReference type="EMBL" id="AQRA01000008">
    <property type="protein sequence ID" value="EZH72484.1"/>
    <property type="molecule type" value="Genomic_DNA"/>
</dbReference>
<gene>
    <name evidence="9" type="ORF">ATO12_23845</name>
</gene>
<evidence type="ECO:0000256" key="1">
    <source>
        <dbReference type="ARBA" id="ARBA00004442"/>
    </source>
</evidence>
<dbReference type="SUPFAM" id="SSF56954">
    <property type="entry name" value="Outer membrane efflux proteins (OEP)"/>
    <property type="match status" value="1"/>
</dbReference>
<dbReference type="GO" id="GO:0009279">
    <property type="term" value="C:cell outer membrane"/>
    <property type="evidence" value="ECO:0007669"/>
    <property type="project" value="UniProtKB-SubCell"/>
</dbReference>
<comment type="similarity">
    <text evidence="2">Belongs to the outer membrane factor (OMF) (TC 1.B.17) family.</text>
</comment>
<evidence type="ECO:0000256" key="3">
    <source>
        <dbReference type="ARBA" id="ARBA00022448"/>
    </source>
</evidence>
<dbReference type="AlphaFoldDB" id="A0A023BR82"/>
<feature type="chain" id="PRO_5001512254" evidence="8">
    <location>
        <begin position="23"/>
        <end position="453"/>
    </location>
</feature>
<dbReference type="InterPro" id="IPR051906">
    <property type="entry name" value="TolC-like"/>
</dbReference>
<organism evidence="9 10">
    <name type="scientific">Aquimarina atlantica</name>
    <dbReference type="NCBI Taxonomy" id="1317122"/>
    <lineage>
        <taxon>Bacteria</taxon>
        <taxon>Pseudomonadati</taxon>
        <taxon>Bacteroidota</taxon>
        <taxon>Flavobacteriia</taxon>
        <taxon>Flavobacteriales</taxon>
        <taxon>Flavobacteriaceae</taxon>
        <taxon>Aquimarina</taxon>
    </lineage>
</organism>
<keyword evidence="10" id="KW-1185">Reference proteome</keyword>
<comment type="caution">
    <text evidence="9">The sequence shown here is derived from an EMBL/GenBank/DDBJ whole genome shotgun (WGS) entry which is preliminary data.</text>
</comment>